<comment type="caution">
    <text evidence="1">The sequence shown here is derived from an EMBL/GenBank/DDBJ whole genome shotgun (WGS) entry which is preliminary data.</text>
</comment>
<protein>
    <submittedName>
        <fullName evidence="1">Uncharacterized protein</fullName>
    </submittedName>
</protein>
<organism evidence="1 2">
    <name type="scientific">Gigaspora rosea</name>
    <dbReference type="NCBI Taxonomy" id="44941"/>
    <lineage>
        <taxon>Eukaryota</taxon>
        <taxon>Fungi</taxon>
        <taxon>Fungi incertae sedis</taxon>
        <taxon>Mucoromycota</taxon>
        <taxon>Glomeromycotina</taxon>
        <taxon>Glomeromycetes</taxon>
        <taxon>Diversisporales</taxon>
        <taxon>Gigasporaceae</taxon>
        <taxon>Gigaspora</taxon>
    </lineage>
</organism>
<evidence type="ECO:0000313" key="1">
    <source>
        <dbReference type="EMBL" id="RIB08484.1"/>
    </source>
</evidence>
<dbReference type="AlphaFoldDB" id="A0A397UE89"/>
<dbReference type="Proteomes" id="UP000266673">
    <property type="component" value="Unassembled WGS sequence"/>
</dbReference>
<gene>
    <name evidence="1" type="ORF">C2G38_2211535</name>
</gene>
<accession>A0A397UE89</accession>
<dbReference type="EMBL" id="QKWP01001503">
    <property type="protein sequence ID" value="RIB08484.1"/>
    <property type="molecule type" value="Genomic_DNA"/>
</dbReference>
<evidence type="ECO:0000313" key="2">
    <source>
        <dbReference type="Proteomes" id="UP000266673"/>
    </source>
</evidence>
<keyword evidence="2" id="KW-1185">Reference proteome</keyword>
<name>A0A397UE89_9GLOM</name>
<reference evidence="1 2" key="1">
    <citation type="submission" date="2018-06" db="EMBL/GenBank/DDBJ databases">
        <title>Comparative genomics reveals the genomic features of Rhizophagus irregularis, R. cerebriforme, R. diaphanum and Gigaspora rosea, and their symbiotic lifestyle signature.</title>
        <authorList>
            <person name="Morin E."/>
            <person name="San Clemente H."/>
            <person name="Chen E.C.H."/>
            <person name="De La Providencia I."/>
            <person name="Hainaut M."/>
            <person name="Kuo A."/>
            <person name="Kohler A."/>
            <person name="Murat C."/>
            <person name="Tang N."/>
            <person name="Roy S."/>
            <person name="Loubradou J."/>
            <person name="Henrissat B."/>
            <person name="Grigoriev I.V."/>
            <person name="Corradi N."/>
            <person name="Roux C."/>
            <person name="Martin F.M."/>
        </authorList>
    </citation>
    <scope>NUCLEOTIDE SEQUENCE [LARGE SCALE GENOMIC DNA]</scope>
    <source>
        <strain evidence="1 2">DAOM 194757</strain>
    </source>
</reference>
<proteinExistence type="predicted"/>
<sequence length="265" mass="30839">MNEVEEILYLHLYNKVLTQEVCLETPCPPTATEAFKLYYIPKLLEKIIKLKPEIGYSLEKNKKNKHEALVYSEKSFKPNQYEARTLGSCHQNIIVTSNMKTVANKVNKKLNELEFNNLISELIDEYLIEEFMVEGEKEDIPEPLKADLIAIVQNNAGVNDKNTALVETEEINNINKTKMNQKKETKKENVPVRFEKVIDNKTIKNEARKNNIIKNQKKKIDQENDNDIIKITCQGRLERLKDDKPEPLLTEKISIYILLMEETIF</sequence>